<evidence type="ECO:0000256" key="1">
    <source>
        <dbReference type="ARBA" id="ARBA00006975"/>
    </source>
</evidence>
<comment type="subunit">
    <text evidence="3">Heptamer of 7 subunits arranged in a ring.</text>
</comment>
<reference evidence="4 5" key="1">
    <citation type="submission" date="2022-12" db="EMBL/GenBank/DDBJ databases">
        <title>Dasania phycosphaerae sp. nov., isolated from particulate material of the south coast of Korea.</title>
        <authorList>
            <person name="Jiang Y."/>
        </authorList>
    </citation>
    <scope>NUCLEOTIDE SEQUENCE [LARGE SCALE GENOMIC DNA]</scope>
    <source>
        <strain evidence="4 5">GY-19</strain>
    </source>
</reference>
<name>A0A9J6RLN1_9GAMM</name>
<dbReference type="Gene3D" id="2.30.33.40">
    <property type="entry name" value="GroES chaperonin"/>
    <property type="match status" value="1"/>
</dbReference>
<dbReference type="GO" id="GO:0051087">
    <property type="term" value="F:protein-folding chaperone binding"/>
    <property type="evidence" value="ECO:0007669"/>
    <property type="project" value="TreeGrafter"/>
</dbReference>
<dbReference type="PRINTS" id="PR00297">
    <property type="entry name" value="CHAPERONIN10"/>
</dbReference>
<evidence type="ECO:0000256" key="3">
    <source>
        <dbReference type="RuleBase" id="RU000535"/>
    </source>
</evidence>
<dbReference type="EMBL" id="JAPTGG010000005">
    <property type="protein sequence ID" value="MCZ0865112.1"/>
    <property type="molecule type" value="Genomic_DNA"/>
</dbReference>
<dbReference type="InterPro" id="IPR011032">
    <property type="entry name" value="GroES-like_sf"/>
</dbReference>
<dbReference type="InterPro" id="IPR037124">
    <property type="entry name" value="Chaperonin_GroES_sf"/>
</dbReference>
<dbReference type="PANTHER" id="PTHR10772:SF58">
    <property type="entry name" value="CO-CHAPERONIN GROES"/>
    <property type="match status" value="1"/>
</dbReference>
<comment type="function">
    <text evidence="3">Together with the chaperonin GroEL, plays an essential role in assisting protein folding. The GroEL-GroES system forms a nano-cage that allows encapsulation of the non-native substrate proteins and provides a physical environment optimized to promote and accelerate protein folding. GroES binds to the apical surface of the GroEL ring, thereby capping the opening of the GroEL channel.</text>
</comment>
<dbReference type="RefSeq" id="WP_258331263.1">
    <property type="nucleotide sequence ID" value="NZ_JAPTGG010000005.1"/>
</dbReference>
<protein>
    <recommendedName>
        <fullName evidence="3">10 kDa chaperonin</fullName>
    </recommendedName>
</protein>
<dbReference type="GO" id="GO:0051082">
    <property type="term" value="F:unfolded protein binding"/>
    <property type="evidence" value="ECO:0007669"/>
    <property type="project" value="TreeGrafter"/>
</dbReference>
<sequence>MRFKPLGNLAVVKALPEPETSPGGIILSPGVKQQANQMQVLAVGPGRLSDAGLLIEPAIKVGDVVLVNSYAGDELTVDDETVRIVDIDAVLGIFNE</sequence>
<dbReference type="FunFam" id="2.30.33.40:FF:000001">
    <property type="entry name" value="10 kDa chaperonin"/>
    <property type="match status" value="1"/>
</dbReference>
<dbReference type="CDD" id="cd00320">
    <property type="entry name" value="cpn10"/>
    <property type="match status" value="1"/>
</dbReference>
<dbReference type="GO" id="GO:0046872">
    <property type="term" value="F:metal ion binding"/>
    <property type="evidence" value="ECO:0007669"/>
    <property type="project" value="TreeGrafter"/>
</dbReference>
<comment type="similarity">
    <text evidence="1 3">Belongs to the GroES chaperonin family.</text>
</comment>
<accession>A0A9J6RLN1</accession>
<gene>
    <name evidence="4" type="ORF">O0V09_07875</name>
</gene>
<comment type="caution">
    <text evidence="4">The sequence shown here is derived from an EMBL/GenBank/DDBJ whole genome shotgun (WGS) entry which is preliminary data.</text>
</comment>
<proteinExistence type="inferred from homology"/>
<keyword evidence="5" id="KW-1185">Reference proteome</keyword>
<dbReference type="PANTHER" id="PTHR10772">
    <property type="entry name" value="10 KDA HEAT SHOCK PROTEIN"/>
    <property type="match status" value="1"/>
</dbReference>
<evidence type="ECO:0000313" key="4">
    <source>
        <dbReference type="EMBL" id="MCZ0865112.1"/>
    </source>
</evidence>
<dbReference type="AlphaFoldDB" id="A0A9J6RLN1"/>
<dbReference type="GO" id="GO:0044183">
    <property type="term" value="F:protein folding chaperone"/>
    <property type="evidence" value="ECO:0007669"/>
    <property type="project" value="InterPro"/>
</dbReference>
<dbReference type="SMART" id="SM00883">
    <property type="entry name" value="Cpn10"/>
    <property type="match status" value="1"/>
</dbReference>
<organism evidence="4 5">
    <name type="scientific">Dasania phycosphaerae</name>
    <dbReference type="NCBI Taxonomy" id="2950436"/>
    <lineage>
        <taxon>Bacteria</taxon>
        <taxon>Pseudomonadati</taxon>
        <taxon>Pseudomonadota</taxon>
        <taxon>Gammaproteobacteria</taxon>
        <taxon>Cellvibrionales</taxon>
        <taxon>Spongiibacteraceae</taxon>
        <taxon>Dasania</taxon>
    </lineage>
</organism>
<dbReference type="SUPFAM" id="SSF50129">
    <property type="entry name" value="GroES-like"/>
    <property type="match status" value="1"/>
</dbReference>
<dbReference type="Proteomes" id="UP001069090">
    <property type="component" value="Unassembled WGS sequence"/>
</dbReference>
<dbReference type="InterPro" id="IPR020818">
    <property type="entry name" value="Chaperonin_GroES"/>
</dbReference>
<evidence type="ECO:0000313" key="5">
    <source>
        <dbReference type="Proteomes" id="UP001069090"/>
    </source>
</evidence>
<keyword evidence="2 3" id="KW-0143">Chaperone</keyword>
<dbReference type="Pfam" id="PF00166">
    <property type="entry name" value="Cpn10"/>
    <property type="match status" value="1"/>
</dbReference>
<dbReference type="GO" id="GO:0005524">
    <property type="term" value="F:ATP binding"/>
    <property type="evidence" value="ECO:0007669"/>
    <property type="project" value="InterPro"/>
</dbReference>
<evidence type="ECO:0000256" key="2">
    <source>
        <dbReference type="ARBA" id="ARBA00023186"/>
    </source>
</evidence>